<evidence type="ECO:0000256" key="2">
    <source>
        <dbReference type="SAM" id="SignalP"/>
    </source>
</evidence>
<dbReference type="RefSeq" id="WP_308868428.1">
    <property type="nucleotide sequence ID" value="NZ_JAVFWO010000003.1"/>
</dbReference>
<dbReference type="EMBL" id="JAVFWO010000003">
    <property type="protein sequence ID" value="MDQ7878862.1"/>
    <property type="molecule type" value="Genomic_DNA"/>
</dbReference>
<reference evidence="3 4" key="1">
    <citation type="submission" date="2023-08" db="EMBL/GenBank/DDBJ databases">
        <title>Microbacterium psychrotolerans sp. nov., a psychrotolerant bacterium isolated from soil in Heilongjiang Province, China.</title>
        <authorList>
            <person name="An P."/>
            <person name="Zhao D."/>
            <person name="Xiang H."/>
        </authorList>
    </citation>
    <scope>NUCLEOTIDE SEQUENCE [LARGE SCALE GENOMIC DNA]</scope>
    <source>
        <strain evidence="3 4">QXD-8</strain>
    </source>
</reference>
<feature type="region of interest" description="Disordered" evidence="1">
    <location>
        <begin position="26"/>
        <end position="66"/>
    </location>
</feature>
<keyword evidence="2" id="KW-0732">Signal</keyword>
<proteinExistence type="predicted"/>
<evidence type="ECO:0000313" key="4">
    <source>
        <dbReference type="Proteomes" id="UP001235133"/>
    </source>
</evidence>
<comment type="caution">
    <text evidence="3">The sequence shown here is derived from an EMBL/GenBank/DDBJ whole genome shotgun (WGS) entry which is preliminary data.</text>
</comment>
<evidence type="ECO:0008006" key="5">
    <source>
        <dbReference type="Google" id="ProtNLM"/>
    </source>
</evidence>
<dbReference type="Proteomes" id="UP001235133">
    <property type="component" value="Unassembled WGS sequence"/>
</dbReference>
<accession>A0ABU0Z2P5</accession>
<organism evidence="3 4">
    <name type="scientific">Microbacterium psychrotolerans</name>
    <dbReference type="NCBI Taxonomy" id="3068321"/>
    <lineage>
        <taxon>Bacteria</taxon>
        <taxon>Bacillati</taxon>
        <taxon>Actinomycetota</taxon>
        <taxon>Actinomycetes</taxon>
        <taxon>Micrococcales</taxon>
        <taxon>Microbacteriaceae</taxon>
        <taxon>Microbacterium</taxon>
    </lineage>
</organism>
<evidence type="ECO:0000256" key="1">
    <source>
        <dbReference type="SAM" id="MobiDB-lite"/>
    </source>
</evidence>
<keyword evidence="4" id="KW-1185">Reference proteome</keyword>
<name>A0ABU0Z2P5_9MICO</name>
<sequence length="107" mass="11030">MRRKIMLGFAVGAVIVLGSAGGAFAGEFNGNGEPTGGPSHANSPCVYSGLEDHETDGSGVEPGETQNWGQFDQEVRKAVSLHGGGASEVYIPELGEWGCNGHTQGIK</sequence>
<feature type="signal peptide" evidence="2">
    <location>
        <begin position="1"/>
        <end position="25"/>
    </location>
</feature>
<protein>
    <recommendedName>
        <fullName evidence="5">Secreted protein</fullName>
    </recommendedName>
</protein>
<feature type="chain" id="PRO_5047218438" description="Secreted protein" evidence="2">
    <location>
        <begin position="26"/>
        <end position="107"/>
    </location>
</feature>
<evidence type="ECO:0000313" key="3">
    <source>
        <dbReference type="EMBL" id="MDQ7878862.1"/>
    </source>
</evidence>
<gene>
    <name evidence="3" type="ORF">Q9R08_12800</name>
</gene>